<dbReference type="InterPro" id="IPR046571">
    <property type="entry name" value="DUF6725"/>
</dbReference>
<dbReference type="OMA" id="PHEIPAG"/>
<dbReference type="GeneID" id="31606669"/>
<sequence length="85" mass="9491">MPIPHEIPAGARIVVRTYEGVDPADQRMKFRDFVGHVRSWDGRTLELMRDAAANGSRPAHRVSIPADAIVTIKPIPERSMTRSQS</sequence>
<accession>A0A6N2SXE3</accession>
<dbReference type="EMBL" id="WDPD01000005">
    <property type="protein sequence ID" value="KAB7460771.1"/>
    <property type="molecule type" value="Genomic_DNA"/>
</dbReference>
<protein>
    <submittedName>
        <fullName evidence="2">Uncharacterized protein</fullName>
    </submittedName>
</protein>
<gene>
    <name evidence="2" type="ORF">BDLFYP24_01742</name>
    <name evidence="1" type="ORF">GBB04_06885</name>
</gene>
<dbReference type="Proteomes" id="UP000429211">
    <property type="component" value="Unassembled WGS sequence"/>
</dbReference>
<dbReference type="Pfam" id="PF20486">
    <property type="entry name" value="DUF6725"/>
    <property type="match status" value="1"/>
</dbReference>
<dbReference type="EMBL" id="CACRSP010000003">
    <property type="protein sequence ID" value="VYS98233.1"/>
    <property type="molecule type" value="Genomic_DNA"/>
</dbReference>
<reference evidence="1 3" key="1">
    <citation type="journal article" date="2019" name="Nat. Med.">
        <title>A library of human gut bacterial isolates paired with longitudinal multiomics data enables mechanistic microbiome research.</title>
        <authorList>
            <person name="Poyet M."/>
            <person name="Groussin M."/>
            <person name="Gibbons S.M."/>
            <person name="Avila-Pacheco J."/>
            <person name="Jiang X."/>
            <person name="Kearney S.M."/>
            <person name="Perrotta A.R."/>
            <person name="Berdy B."/>
            <person name="Zhao S."/>
            <person name="Lieberman T.D."/>
            <person name="Swanson P.K."/>
            <person name="Smith M."/>
            <person name="Roesemann S."/>
            <person name="Alexander J.E."/>
            <person name="Rich S.A."/>
            <person name="Livny J."/>
            <person name="Vlamakis H."/>
            <person name="Clish C."/>
            <person name="Bullock K."/>
            <person name="Deik A."/>
            <person name="Scott J."/>
            <person name="Pierce K.A."/>
            <person name="Xavier R.J."/>
            <person name="Alm E.J."/>
        </authorList>
    </citation>
    <scope>NUCLEOTIDE SEQUENCE [LARGE SCALE GENOMIC DNA]</scope>
    <source>
        <strain evidence="1 3">BIOML-A2</strain>
    </source>
</reference>
<name>A0A6N2SXE3_9BIFI</name>
<dbReference type="RefSeq" id="WP_003839505.1">
    <property type="nucleotide sequence ID" value="NZ_BCYE01000025.1"/>
</dbReference>
<reference evidence="2" key="2">
    <citation type="submission" date="2019-11" db="EMBL/GenBank/DDBJ databases">
        <authorList>
            <person name="Feng L."/>
        </authorList>
    </citation>
    <scope>NUCLEOTIDE SEQUENCE</scope>
    <source>
        <strain evidence="2">BdentiumLFYP24</strain>
    </source>
</reference>
<evidence type="ECO:0000313" key="2">
    <source>
        <dbReference type="EMBL" id="VYS98233.1"/>
    </source>
</evidence>
<proteinExistence type="predicted"/>
<dbReference type="AlphaFoldDB" id="A0A6N2SXE3"/>
<organism evidence="2">
    <name type="scientific">Bifidobacterium dentium</name>
    <dbReference type="NCBI Taxonomy" id="1689"/>
    <lineage>
        <taxon>Bacteria</taxon>
        <taxon>Bacillati</taxon>
        <taxon>Actinomycetota</taxon>
        <taxon>Actinomycetes</taxon>
        <taxon>Bifidobacteriales</taxon>
        <taxon>Bifidobacteriaceae</taxon>
        <taxon>Bifidobacterium</taxon>
    </lineage>
</organism>
<evidence type="ECO:0000313" key="1">
    <source>
        <dbReference type="EMBL" id="KAB7460771.1"/>
    </source>
</evidence>
<evidence type="ECO:0000313" key="3">
    <source>
        <dbReference type="Proteomes" id="UP000429211"/>
    </source>
</evidence>